<keyword evidence="4" id="KW-1185">Reference proteome</keyword>
<protein>
    <recommendedName>
        <fullName evidence="2">Flagellar hook-length control protein-like C-terminal domain-containing protein</fullName>
    </recommendedName>
</protein>
<sequence length="272" mass="30848">MDEKLQDVSKTILEVSTRNQNGLETPNNLWREKSTDTEPDLKLKTHSQETDSNLSLKLQETPKENGKQIYGIRNEISYRKKVGSKIENKDSRDLTKHRIFNTEELKIIPGDKGVSVSSQEIYQSSRHVLHPQETIPPGEVEHIIKDFIYEIQPSGERRAKIKLEPPELGEMEIDLKVHKGEVQVVLTVEKPEAARELHLHLPHLRHSLEELGLNLSEFQIGFFGGGGGETSYTYQDTGEEKKRGPMRVDKLASSKEAPITEAEKEGLLNIVV</sequence>
<proteinExistence type="predicted"/>
<dbReference type="PANTHER" id="PTHR37533">
    <property type="entry name" value="FLAGELLAR HOOK-LENGTH CONTROL PROTEIN"/>
    <property type="match status" value="1"/>
</dbReference>
<evidence type="ECO:0000313" key="4">
    <source>
        <dbReference type="Proteomes" id="UP000078390"/>
    </source>
</evidence>
<feature type="compositionally biased region" description="Basic and acidic residues" evidence="1">
    <location>
        <begin position="30"/>
        <end position="49"/>
    </location>
</feature>
<dbReference type="PANTHER" id="PTHR37533:SF2">
    <property type="entry name" value="FLAGELLAR HOOK-LENGTH CONTROL PROTEIN"/>
    <property type="match status" value="1"/>
</dbReference>
<dbReference type="EMBL" id="LWLG01000002">
    <property type="protein sequence ID" value="OAQ21271.1"/>
    <property type="molecule type" value="Genomic_DNA"/>
</dbReference>
<reference evidence="3 4" key="1">
    <citation type="submission" date="2016-04" db="EMBL/GenBank/DDBJ databases">
        <title>Genome analysis of Thermosulfurimonas dismutans, the first thermophilic sulfur-disproportionating bacterium of the phylum Thermodesulfobacteria.</title>
        <authorList>
            <person name="Mardanov A.V."/>
            <person name="Beletsky A.V."/>
            <person name="Kadnikov V.V."/>
            <person name="Slobodkin A.I."/>
            <person name="Ravin N.V."/>
        </authorList>
    </citation>
    <scope>NUCLEOTIDE SEQUENCE [LARGE SCALE GENOMIC DNA]</scope>
    <source>
        <strain evidence="3 4">S95</strain>
    </source>
</reference>
<accession>A0A179D657</accession>
<feature type="region of interest" description="Disordered" evidence="1">
    <location>
        <begin position="1"/>
        <end position="52"/>
    </location>
</feature>
<gene>
    <name evidence="3" type="ORF">TDIS_0491</name>
</gene>
<dbReference type="AlphaFoldDB" id="A0A179D657"/>
<dbReference type="Gene3D" id="3.30.750.140">
    <property type="match status" value="1"/>
</dbReference>
<dbReference type="RefSeq" id="WP_161939457.1">
    <property type="nucleotide sequence ID" value="NZ_LWLG01000002.1"/>
</dbReference>
<dbReference type="Proteomes" id="UP000078390">
    <property type="component" value="Unassembled WGS sequence"/>
</dbReference>
<evidence type="ECO:0000259" key="2">
    <source>
        <dbReference type="Pfam" id="PF02120"/>
    </source>
</evidence>
<evidence type="ECO:0000313" key="3">
    <source>
        <dbReference type="EMBL" id="OAQ21271.1"/>
    </source>
</evidence>
<name>A0A179D657_9BACT</name>
<feature type="domain" description="Flagellar hook-length control protein-like C-terminal" evidence="2">
    <location>
        <begin position="154"/>
        <end position="221"/>
    </location>
</feature>
<evidence type="ECO:0000256" key="1">
    <source>
        <dbReference type="SAM" id="MobiDB-lite"/>
    </source>
</evidence>
<dbReference type="Pfam" id="PF02120">
    <property type="entry name" value="Flg_hook"/>
    <property type="match status" value="1"/>
</dbReference>
<organism evidence="3 4">
    <name type="scientific">Thermosulfurimonas dismutans</name>
    <dbReference type="NCBI Taxonomy" id="999894"/>
    <lineage>
        <taxon>Bacteria</taxon>
        <taxon>Pseudomonadati</taxon>
        <taxon>Thermodesulfobacteriota</taxon>
        <taxon>Thermodesulfobacteria</taxon>
        <taxon>Thermodesulfobacteriales</taxon>
        <taxon>Thermodesulfobacteriaceae</taxon>
        <taxon>Thermosulfurimonas</taxon>
    </lineage>
</organism>
<dbReference type="InterPro" id="IPR038610">
    <property type="entry name" value="FliK-like_C_sf"/>
</dbReference>
<dbReference type="InterPro" id="IPR052563">
    <property type="entry name" value="FliK"/>
</dbReference>
<feature type="compositionally biased region" description="Polar residues" evidence="1">
    <location>
        <begin position="14"/>
        <end position="28"/>
    </location>
</feature>
<dbReference type="STRING" id="999894.TDIS_0491"/>
<dbReference type="InterPro" id="IPR021136">
    <property type="entry name" value="Flagellar_hook_control-like_C"/>
</dbReference>
<comment type="caution">
    <text evidence="3">The sequence shown here is derived from an EMBL/GenBank/DDBJ whole genome shotgun (WGS) entry which is preliminary data.</text>
</comment>